<name>A0ABD2NQI1_9CUCU</name>
<dbReference type="PANTHER" id="PTHR12468">
    <property type="entry name" value="GPI MANNOSYLTRANSFERASE 2"/>
    <property type="match status" value="1"/>
</dbReference>
<sequence length="171" mass="20221">MYIPQNFMKIEGNILKRLIKRISLILAFTIITLFCIIFCIFPFDLFQIYCYKLFCTDFMSNIPYHVETFGIENNLVMFGKFSKYNQSWCNDKLPLAYSYVQNKYWNVGFLKYYQLKQIPNFLLAAPILGIFFSIVGASNQKLAKTFLQIFNFNTVHVKANLIFENPLLLYM</sequence>
<dbReference type="PANTHER" id="PTHR12468:SF2">
    <property type="entry name" value="GPI MANNOSYLTRANSFERASE 2"/>
    <property type="match status" value="1"/>
</dbReference>
<dbReference type="InterPro" id="IPR007315">
    <property type="entry name" value="PIG-V/Gpi18"/>
</dbReference>
<keyword evidence="5 11" id="KW-0328">Glycosyltransferase</keyword>
<evidence type="ECO:0000256" key="11">
    <source>
        <dbReference type="RuleBase" id="RU363112"/>
    </source>
</evidence>
<keyword evidence="7 11" id="KW-0812">Transmembrane</keyword>
<evidence type="ECO:0000256" key="1">
    <source>
        <dbReference type="ARBA" id="ARBA00004477"/>
    </source>
</evidence>
<proteinExistence type="inferred from homology"/>
<comment type="caution">
    <text evidence="11">Lacks conserved residue(s) required for the propagation of feature annotation.</text>
</comment>
<gene>
    <name evidence="12" type="ORF">HHI36_004208</name>
</gene>
<dbReference type="EC" id="2.4.1.-" evidence="11"/>
<comment type="caution">
    <text evidence="12">The sequence shown here is derived from an EMBL/GenBank/DDBJ whole genome shotgun (WGS) entry which is preliminary data.</text>
</comment>
<dbReference type="Pfam" id="PF04188">
    <property type="entry name" value="Mannosyl_trans2"/>
    <property type="match status" value="1"/>
</dbReference>
<comment type="subcellular location">
    <subcellularLocation>
        <location evidence="1 11">Endoplasmic reticulum membrane</location>
        <topology evidence="1 11">Multi-pass membrane protein</topology>
    </subcellularLocation>
</comment>
<reference evidence="12 13" key="1">
    <citation type="journal article" date="2021" name="BMC Biol.">
        <title>Horizontally acquired antibacterial genes associated with adaptive radiation of ladybird beetles.</title>
        <authorList>
            <person name="Li H.S."/>
            <person name="Tang X.F."/>
            <person name="Huang Y.H."/>
            <person name="Xu Z.Y."/>
            <person name="Chen M.L."/>
            <person name="Du X.Y."/>
            <person name="Qiu B.Y."/>
            <person name="Chen P.T."/>
            <person name="Zhang W."/>
            <person name="Slipinski A."/>
            <person name="Escalona H.E."/>
            <person name="Waterhouse R.M."/>
            <person name="Zwick A."/>
            <person name="Pang H."/>
        </authorList>
    </citation>
    <scope>NUCLEOTIDE SEQUENCE [LARGE SCALE GENOMIC DNA]</scope>
    <source>
        <strain evidence="12">SYSU2018</strain>
    </source>
</reference>
<dbReference type="GO" id="GO:0006506">
    <property type="term" value="P:GPI anchor biosynthetic process"/>
    <property type="evidence" value="ECO:0007669"/>
    <property type="project" value="UniProtKB-KW"/>
</dbReference>
<keyword evidence="9 11" id="KW-1133">Transmembrane helix</keyword>
<evidence type="ECO:0000256" key="7">
    <source>
        <dbReference type="ARBA" id="ARBA00022692"/>
    </source>
</evidence>
<evidence type="ECO:0000313" key="12">
    <source>
        <dbReference type="EMBL" id="KAL3280983.1"/>
    </source>
</evidence>
<evidence type="ECO:0000256" key="4">
    <source>
        <dbReference type="ARBA" id="ARBA00022502"/>
    </source>
</evidence>
<evidence type="ECO:0000256" key="5">
    <source>
        <dbReference type="ARBA" id="ARBA00022676"/>
    </source>
</evidence>
<comment type="function">
    <text evidence="11">Mannosyltransferase involved in glycosylphosphatidylinositol-anchor biosynthesis.</text>
</comment>
<dbReference type="EMBL" id="JABFTP020000144">
    <property type="protein sequence ID" value="KAL3280983.1"/>
    <property type="molecule type" value="Genomic_DNA"/>
</dbReference>
<comment type="similarity">
    <text evidence="3 11">Belongs to the PIGV family.</text>
</comment>
<evidence type="ECO:0000256" key="6">
    <source>
        <dbReference type="ARBA" id="ARBA00022679"/>
    </source>
</evidence>
<accession>A0ABD2NQI1</accession>
<keyword evidence="8 11" id="KW-0256">Endoplasmic reticulum</keyword>
<dbReference type="Proteomes" id="UP001516400">
    <property type="component" value="Unassembled WGS sequence"/>
</dbReference>
<keyword evidence="13" id="KW-1185">Reference proteome</keyword>
<comment type="pathway">
    <text evidence="2 11">Glycolipid biosynthesis; glycosylphosphatidylinositol-anchor biosynthesis.</text>
</comment>
<evidence type="ECO:0000256" key="2">
    <source>
        <dbReference type="ARBA" id="ARBA00004687"/>
    </source>
</evidence>
<feature type="transmembrane region" description="Helical" evidence="11">
    <location>
        <begin position="21"/>
        <end position="43"/>
    </location>
</feature>
<dbReference type="GO" id="GO:0016757">
    <property type="term" value="F:glycosyltransferase activity"/>
    <property type="evidence" value="ECO:0007669"/>
    <property type="project" value="UniProtKB-KW"/>
</dbReference>
<evidence type="ECO:0000256" key="10">
    <source>
        <dbReference type="ARBA" id="ARBA00023136"/>
    </source>
</evidence>
<feature type="transmembrane region" description="Helical" evidence="11">
    <location>
        <begin position="118"/>
        <end position="137"/>
    </location>
</feature>
<evidence type="ECO:0000256" key="9">
    <source>
        <dbReference type="ARBA" id="ARBA00022989"/>
    </source>
</evidence>
<keyword evidence="10 11" id="KW-0472">Membrane</keyword>
<keyword evidence="4 11" id="KW-0337">GPI-anchor biosynthesis</keyword>
<dbReference type="GO" id="GO:0005789">
    <property type="term" value="C:endoplasmic reticulum membrane"/>
    <property type="evidence" value="ECO:0007669"/>
    <property type="project" value="UniProtKB-SubCell"/>
</dbReference>
<protein>
    <recommendedName>
        <fullName evidence="11">GPI mannosyltransferase 2</fullName>
        <ecNumber evidence="11">2.4.1.-</ecNumber>
    </recommendedName>
</protein>
<organism evidence="12 13">
    <name type="scientific">Cryptolaemus montrouzieri</name>
    <dbReference type="NCBI Taxonomy" id="559131"/>
    <lineage>
        <taxon>Eukaryota</taxon>
        <taxon>Metazoa</taxon>
        <taxon>Ecdysozoa</taxon>
        <taxon>Arthropoda</taxon>
        <taxon>Hexapoda</taxon>
        <taxon>Insecta</taxon>
        <taxon>Pterygota</taxon>
        <taxon>Neoptera</taxon>
        <taxon>Endopterygota</taxon>
        <taxon>Coleoptera</taxon>
        <taxon>Polyphaga</taxon>
        <taxon>Cucujiformia</taxon>
        <taxon>Coccinelloidea</taxon>
        <taxon>Coccinellidae</taxon>
        <taxon>Scymninae</taxon>
        <taxon>Scymnini</taxon>
        <taxon>Cryptolaemus</taxon>
    </lineage>
</organism>
<evidence type="ECO:0000256" key="3">
    <source>
        <dbReference type="ARBA" id="ARBA00008698"/>
    </source>
</evidence>
<keyword evidence="6 11" id="KW-0808">Transferase</keyword>
<evidence type="ECO:0000313" key="13">
    <source>
        <dbReference type="Proteomes" id="UP001516400"/>
    </source>
</evidence>
<dbReference type="AlphaFoldDB" id="A0ABD2NQI1"/>
<evidence type="ECO:0000256" key="8">
    <source>
        <dbReference type="ARBA" id="ARBA00022824"/>
    </source>
</evidence>